<protein>
    <submittedName>
        <fullName evidence="1">Uncharacterized protein</fullName>
    </submittedName>
</protein>
<evidence type="ECO:0000313" key="1">
    <source>
        <dbReference type="EMBL" id="MFD0985624.1"/>
    </source>
</evidence>
<keyword evidence="2" id="KW-1185">Reference proteome</keyword>
<accession>A0ABW3J5M7</accession>
<dbReference type="RefSeq" id="WP_379084250.1">
    <property type="nucleotide sequence ID" value="NZ_JBHTJO010000001.1"/>
</dbReference>
<dbReference type="Proteomes" id="UP001597102">
    <property type="component" value="Unassembled WGS sequence"/>
</dbReference>
<dbReference type="EMBL" id="JBHTJO010000001">
    <property type="protein sequence ID" value="MFD0985624.1"/>
    <property type="molecule type" value="Genomic_DNA"/>
</dbReference>
<sequence length="47" mass="4829">MAVDESFFAPRTPVGIVAVGDQGEALVLRAILENLGAVVSLHLPGTP</sequence>
<evidence type="ECO:0000313" key="2">
    <source>
        <dbReference type="Proteomes" id="UP001597102"/>
    </source>
</evidence>
<organism evidence="1 2">
    <name type="scientific">Methyloligella solikamskensis</name>
    <dbReference type="NCBI Taxonomy" id="1177756"/>
    <lineage>
        <taxon>Bacteria</taxon>
        <taxon>Pseudomonadati</taxon>
        <taxon>Pseudomonadota</taxon>
        <taxon>Alphaproteobacteria</taxon>
        <taxon>Hyphomicrobiales</taxon>
        <taxon>Hyphomicrobiaceae</taxon>
        <taxon>Methyloligella</taxon>
    </lineage>
</organism>
<reference evidence="2" key="1">
    <citation type="journal article" date="2019" name="Int. J. Syst. Evol. Microbiol.">
        <title>The Global Catalogue of Microorganisms (GCM) 10K type strain sequencing project: providing services to taxonomists for standard genome sequencing and annotation.</title>
        <authorList>
            <consortium name="The Broad Institute Genomics Platform"/>
            <consortium name="The Broad Institute Genome Sequencing Center for Infectious Disease"/>
            <person name="Wu L."/>
            <person name="Ma J."/>
        </authorList>
    </citation>
    <scope>NUCLEOTIDE SEQUENCE [LARGE SCALE GENOMIC DNA]</scope>
    <source>
        <strain evidence="2">CCUG 61697</strain>
    </source>
</reference>
<name>A0ABW3J5M7_9HYPH</name>
<gene>
    <name evidence="1" type="ORF">ACFQ2F_00750</name>
</gene>
<proteinExistence type="predicted"/>
<comment type="caution">
    <text evidence="1">The sequence shown here is derived from an EMBL/GenBank/DDBJ whole genome shotgun (WGS) entry which is preliminary data.</text>
</comment>